<dbReference type="Gene3D" id="3.40.50.300">
    <property type="entry name" value="P-loop containing nucleotide triphosphate hydrolases"/>
    <property type="match status" value="1"/>
</dbReference>
<evidence type="ECO:0000313" key="1">
    <source>
        <dbReference type="EMBL" id="CDD58650.1"/>
    </source>
</evidence>
<evidence type="ECO:0000313" key="2">
    <source>
        <dbReference type="Proteomes" id="UP000018141"/>
    </source>
</evidence>
<accession>R7AJV3</accession>
<evidence type="ECO:0008006" key="3">
    <source>
        <dbReference type="Google" id="ProtNLM"/>
    </source>
</evidence>
<proteinExistence type="predicted"/>
<protein>
    <recommendedName>
        <fullName evidence="3">Zona occludens toxin N-terminal domain-containing protein</fullName>
    </recommendedName>
</protein>
<organism evidence="1 2">
    <name type="scientific">Bacteroides pectinophilus CAG:437</name>
    <dbReference type="NCBI Taxonomy" id="1263051"/>
    <lineage>
        <taxon>Bacteria</taxon>
        <taxon>Bacillati</taxon>
        <taxon>Bacillota</taxon>
        <taxon>Clostridia</taxon>
        <taxon>Eubacteriales</taxon>
    </lineage>
</organism>
<reference evidence="1" key="1">
    <citation type="submission" date="2012-11" db="EMBL/GenBank/DDBJ databases">
        <title>Dependencies among metagenomic species, viruses, plasmids and units of genetic variation.</title>
        <authorList>
            <person name="Nielsen H.B."/>
            <person name="Almeida M."/>
            <person name="Juncker A.S."/>
            <person name="Rasmussen S."/>
            <person name="Li J."/>
            <person name="Sunagawa S."/>
            <person name="Plichta D."/>
            <person name="Gautier L."/>
            <person name="Le Chatelier E."/>
            <person name="Peletier E."/>
            <person name="Bonde I."/>
            <person name="Nielsen T."/>
            <person name="Manichanh C."/>
            <person name="Arumugam M."/>
            <person name="Batto J."/>
            <person name="Santos M.B.Q.D."/>
            <person name="Blom N."/>
            <person name="Borruel N."/>
            <person name="Burgdorf K.S."/>
            <person name="Boumezbeur F."/>
            <person name="Casellas F."/>
            <person name="Dore J."/>
            <person name="Guarner F."/>
            <person name="Hansen T."/>
            <person name="Hildebrand F."/>
            <person name="Kaas R.S."/>
            <person name="Kennedy S."/>
            <person name="Kristiansen K."/>
            <person name="Kultima J.R."/>
            <person name="Leonard P."/>
            <person name="Levenez F."/>
            <person name="Lund O."/>
            <person name="Moumen B."/>
            <person name="Le Paslier D."/>
            <person name="Pons N."/>
            <person name="Pedersen O."/>
            <person name="Prifti E."/>
            <person name="Qin J."/>
            <person name="Raes J."/>
            <person name="Tap J."/>
            <person name="Tims S."/>
            <person name="Ussery D.W."/>
            <person name="Yamada T."/>
            <person name="MetaHit consortium"/>
            <person name="Renault P."/>
            <person name="Sicheritz-Ponten T."/>
            <person name="Bork P."/>
            <person name="Wang J."/>
            <person name="Brunak S."/>
            <person name="Ehrlich S.D."/>
        </authorList>
    </citation>
    <scope>NUCLEOTIDE SEQUENCE [LARGE SCALE GENOMIC DNA]</scope>
</reference>
<name>R7AJV3_9FIRM</name>
<dbReference type="EMBL" id="CBHH010000059">
    <property type="protein sequence ID" value="CDD58650.1"/>
    <property type="molecule type" value="Genomic_DNA"/>
</dbReference>
<gene>
    <name evidence="1" type="ORF">BN656_02166</name>
</gene>
<dbReference type="InterPro" id="IPR027417">
    <property type="entry name" value="P-loop_NTPase"/>
</dbReference>
<dbReference type="Proteomes" id="UP000018141">
    <property type="component" value="Unassembled WGS sequence"/>
</dbReference>
<dbReference type="AlphaFoldDB" id="R7AJV3"/>
<sequence length="277" mass="32275">MKLKIAIILITVVVLLCCKLTDCIIHNLHNIAIYSVKDIYDYFKHKKYRNFNYFGIDMFVGMFGHGKTLSLANQATLLYKKYGDSIQFISNIKLNGIPYTPLVNFNQLVDLGTQDSDYQGTVVIIDEISSVLSHRNYSNFPLELIGLLCQQRKRHVYIMCTAQRFFMVDKIWRSITTRVIDCHKYWRLQHGEIYDAWDYENASNASMLKRQDHVWWFVKDSAYNAYDTSEMVDKDSCSNFISNEEAIVRKGLDSGRICNDLAVGKPSRKAKKFLRRK</sequence>
<comment type="caution">
    <text evidence="1">The sequence shown here is derived from an EMBL/GenBank/DDBJ whole genome shotgun (WGS) entry which is preliminary data.</text>
</comment>